<protein>
    <recommendedName>
        <fullName evidence="4">Secreted protein</fullName>
    </recommendedName>
</protein>
<reference evidence="2 3" key="1">
    <citation type="submission" date="2023-07" db="EMBL/GenBank/DDBJ databases">
        <title>Functional and genomic diversity of the sorghum phyllosphere microbiome.</title>
        <authorList>
            <person name="Shade A."/>
        </authorList>
    </citation>
    <scope>NUCLEOTIDE SEQUENCE [LARGE SCALE GENOMIC DNA]</scope>
    <source>
        <strain evidence="2 3">SORGH_AS_1207</strain>
    </source>
</reference>
<keyword evidence="3" id="KW-1185">Reference proteome</keyword>
<name>A0ABU0TWB9_MICTR</name>
<evidence type="ECO:0000313" key="2">
    <source>
        <dbReference type="EMBL" id="MDQ1123951.1"/>
    </source>
</evidence>
<gene>
    <name evidence="2" type="ORF">QE412_002524</name>
</gene>
<evidence type="ECO:0008006" key="4">
    <source>
        <dbReference type="Google" id="ProtNLM"/>
    </source>
</evidence>
<accession>A0ABU0TWB9</accession>
<dbReference type="Proteomes" id="UP001226691">
    <property type="component" value="Unassembled WGS sequence"/>
</dbReference>
<comment type="caution">
    <text evidence="2">The sequence shown here is derived from an EMBL/GenBank/DDBJ whole genome shotgun (WGS) entry which is preliminary data.</text>
</comment>
<evidence type="ECO:0000256" key="1">
    <source>
        <dbReference type="SAM" id="MobiDB-lite"/>
    </source>
</evidence>
<feature type="region of interest" description="Disordered" evidence="1">
    <location>
        <begin position="194"/>
        <end position="231"/>
    </location>
</feature>
<evidence type="ECO:0000313" key="3">
    <source>
        <dbReference type="Proteomes" id="UP001226691"/>
    </source>
</evidence>
<proteinExistence type="predicted"/>
<dbReference type="EMBL" id="JAUTBF010000001">
    <property type="protein sequence ID" value="MDQ1123951.1"/>
    <property type="molecule type" value="Genomic_DNA"/>
</dbReference>
<organism evidence="2 3">
    <name type="scientific">Microbacterium trichothecenolyticum</name>
    <name type="common">Aureobacterium trichothecenolyticum</name>
    <dbReference type="NCBI Taxonomy" id="69370"/>
    <lineage>
        <taxon>Bacteria</taxon>
        <taxon>Bacillati</taxon>
        <taxon>Actinomycetota</taxon>
        <taxon>Actinomycetes</taxon>
        <taxon>Micrococcales</taxon>
        <taxon>Microbacteriaceae</taxon>
        <taxon>Microbacterium</taxon>
    </lineage>
</organism>
<sequence length="231" mass="25133">MAGTVARSPHDRPRSRDLSRLAPPFTVLLLVSMGRYAGAAEIPGTHSSRRACVIHFLPLSPSPCLLLVLRAPCPRCTSVFWVAFLPVSSPPMHAHVPGCVPPQSDTFPSPRGALRNVRAECAARPAAGRYIMSFLQCRGVSRETHSEVVGRPKLPLAQQTADHVHDLVPRRIEARATPPCIRQASAVAPLHHCPTVIQPGRDIPGSSRSDDCPRPAPSPVRVYRSPHHLRD</sequence>